<evidence type="ECO:0000313" key="14">
    <source>
        <dbReference type="Ensembl" id="ENSMODP00000055052.1"/>
    </source>
</evidence>
<name>A0A5F8H5F2_MONDO</name>
<keyword evidence="15" id="KW-1185">Reference proteome</keyword>
<dbReference type="Bgee" id="ENSMODG00000014200">
    <property type="expression patterns" value="Expressed in skeleton of lower jaw and 18 other cell types or tissues"/>
</dbReference>
<dbReference type="PROSITE" id="PS51399">
    <property type="entry name" value="SEP"/>
    <property type="match status" value="1"/>
</dbReference>
<dbReference type="InterPro" id="IPR012989">
    <property type="entry name" value="SEP_domain"/>
</dbReference>
<evidence type="ECO:0000313" key="15">
    <source>
        <dbReference type="Proteomes" id="UP000002280"/>
    </source>
</evidence>
<evidence type="ECO:0000256" key="8">
    <source>
        <dbReference type="ARBA" id="ARBA00075811"/>
    </source>
</evidence>
<dbReference type="Proteomes" id="UP000002280">
    <property type="component" value="Chromosome 4"/>
</dbReference>
<evidence type="ECO:0000256" key="2">
    <source>
        <dbReference type="ARBA" id="ARBA00022490"/>
    </source>
</evidence>
<accession>A0A5F8H5F2</accession>
<dbReference type="FunFam" id="3.30.420.210:FF:000003">
    <property type="entry name" value="UBX domain protein 11"/>
    <property type="match status" value="1"/>
</dbReference>
<dbReference type="Pfam" id="PF00789">
    <property type="entry name" value="UBX"/>
    <property type="match status" value="1"/>
</dbReference>
<evidence type="ECO:0000256" key="10">
    <source>
        <dbReference type="SAM" id="Coils"/>
    </source>
</evidence>
<dbReference type="Ensembl" id="ENSMODT00000070663.1">
    <property type="protein sequence ID" value="ENSMODP00000055052.1"/>
    <property type="gene ID" value="ENSMODG00000014200.4"/>
</dbReference>
<evidence type="ECO:0000256" key="9">
    <source>
        <dbReference type="ARBA" id="ARBA00081109"/>
    </source>
</evidence>
<reference evidence="14" key="3">
    <citation type="submission" date="2025-09" db="UniProtKB">
        <authorList>
            <consortium name="Ensembl"/>
        </authorList>
    </citation>
    <scope>IDENTIFICATION</scope>
</reference>
<dbReference type="InterPro" id="IPR029071">
    <property type="entry name" value="Ubiquitin-like_domsf"/>
</dbReference>
<comment type="function">
    <text evidence="5">May be involved in the reorganization of actin cytoskeleton mediated by RND1, RND2 and RND3. Promotes RHOA activation mediated by GNA12 and GNA13.</text>
</comment>
<dbReference type="PANTHER" id="PTHR23333:SF4">
    <property type="entry name" value="UBX DOMAIN-CONTAINING PROTEIN 11"/>
    <property type="match status" value="1"/>
</dbReference>
<keyword evidence="4" id="KW-0206">Cytoskeleton</keyword>
<sequence length="485" mass="54745">MSTPLASLSKLRRVPLQQDTQSTGRRSLPSRMRVFGEDEDELPSDGHGSEEKSYGCSPEKSFQMGRTGSLPHDMGLISTLVKRVTELEQKVKMQAEENNVKDQWIKNLKSKLKNLQIDKGEQRLSIHTEELEAKCQRLQNQVQEMERFLNDYGLEWVGEPSEIEMEMETDLEPEKWTLKKLWKPGDSTVPPKVDFDELLENLRDLSLLAGEGQSLVHTSSSMAVLKTPEPVPLTLYQNGIIMFNGPFRPFSDVSTQQCIQDILDGFFPSELKKIYPNGVPFQVTDLRNVVYQEKHLPKAFSGPGYVIGSMNSKESEKLHEPVTDSIPFVGNTTFSQPPTLTKEQFLRKLPKFVIRHGEVIEVREPIRETMEGCSGTQEILVETERLRQTSSSPAPPEFPTVTLRIKSENGEQSFVLPMSPLDTIGDVRRYLAQARDMDPAMFEIFSVFPNTVYADDSKTLQACGLVPNAILLLRPPKNPHSAPSL</sequence>
<dbReference type="CDD" id="cd17077">
    <property type="entry name" value="UBX_UBXN11"/>
    <property type="match status" value="1"/>
</dbReference>
<reference evidence="14 15" key="1">
    <citation type="journal article" date="2007" name="Nature">
        <title>Genome of the marsupial Monodelphis domestica reveals innovation in non-coding sequences.</title>
        <authorList>
            <person name="Mikkelsen T.S."/>
            <person name="Wakefield M.J."/>
            <person name="Aken B."/>
            <person name="Amemiya C.T."/>
            <person name="Chang J.L."/>
            <person name="Duke S."/>
            <person name="Garber M."/>
            <person name="Gentles A.J."/>
            <person name="Goodstadt L."/>
            <person name="Heger A."/>
            <person name="Jurka J."/>
            <person name="Kamal M."/>
            <person name="Mauceli E."/>
            <person name="Searle S.M."/>
            <person name="Sharpe T."/>
            <person name="Baker M.L."/>
            <person name="Batzer M.A."/>
            <person name="Benos P.V."/>
            <person name="Belov K."/>
            <person name="Clamp M."/>
            <person name="Cook A."/>
            <person name="Cuff J."/>
            <person name="Das R."/>
            <person name="Davidow L."/>
            <person name="Deakin J.E."/>
            <person name="Fazzari M.J."/>
            <person name="Glass J.L."/>
            <person name="Grabherr M."/>
            <person name="Greally J.M."/>
            <person name="Gu W."/>
            <person name="Hore T.A."/>
            <person name="Huttley G.A."/>
            <person name="Kleber M."/>
            <person name="Jirtle R.L."/>
            <person name="Koina E."/>
            <person name="Lee J.T."/>
            <person name="Mahony S."/>
            <person name="Marra M.A."/>
            <person name="Miller R.D."/>
            <person name="Nicholls R.D."/>
            <person name="Oda M."/>
            <person name="Papenfuss A.T."/>
            <person name="Parra Z.E."/>
            <person name="Pollock D.D."/>
            <person name="Ray D.A."/>
            <person name="Schein J.E."/>
            <person name="Speed T.P."/>
            <person name="Thompson K."/>
            <person name="VandeBerg J.L."/>
            <person name="Wade C.M."/>
            <person name="Walker J.A."/>
            <person name="Waters P.D."/>
            <person name="Webber C."/>
            <person name="Weidman J.R."/>
            <person name="Xie X."/>
            <person name="Zody M.C."/>
            <person name="Baldwin J."/>
            <person name="Abdouelleil A."/>
            <person name="Abdulkadir J."/>
            <person name="Abebe A."/>
            <person name="Abera B."/>
            <person name="Abreu J."/>
            <person name="Acer S.C."/>
            <person name="Aftuck L."/>
            <person name="Alexander A."/>
            <person name="An P."/>
            <person name="Anderson E."/>
            <person name="Anderson S."/>
            <person name="Arachi H."/>
            <person name="Azer M."/>
            <person name="Bachantsang P."/>
            <person name="Barry A."/>
            <person name="Bayul T."/>
            <person name="Berlin A."/>
            <person name="Bessette D."/>
            <person name="Bloom T."/>
            <person name="Bloom T."/>
            <person name="Boguslavskiy L."/>
            <person name="Bonnet C."/>
            <person name="Boukhgalter B."/>
            <person name="Bourzgui I."/>
            <person name="Brown A."/>
            <person name="Cahill P."/>
            <person name="Channer S."/>
            <person name="Cheshatsang Y."/>
            <person name="Chuda L."/>
            <person name="Citroen M."/>
            <person name="Collymore A."/>
            <person name="Cooke P."/>
            <person name="Costello M."/>
            <person name="D'Aco K."/>
            <person name="Daza R."/>
            <person name="De Haan G."/>
            <person name="DeGray S."/>
            <person name="DeMaso C."/>
            <person name="Dhargay N."/>
            <person name="Dooley K."/>
            <person name="Dooley E."/>
            <person name="Doricent M."/>
            <person name="Dorje P."/>
            <person name="Dorjee K."/>
            <person name="Dupes A."/>
            <person name="Elong R."/>
            <person name="Falk J."/>
            <person name="Farina A."/>
            <person name="Faro S."/>
            <person name="Ferguson D."/>
            <person name="Fisher S."/>
            <person name="Foley C.D."/>
            <person name="Franke A."/>
            <person name="Friedrich D."/>
            <person name="Gadbois L."/>
            <person name="Gearin G."/>
            <person name="Gearin C.R."/>
            <person name="Giannoukos G."/>
            <person name="Goode T."/>
            <person name="Graham J."/>
            <person name="Grandbois E."/>
            <person name="Grewal S."/>
            <person name="Gyaltsen K."/>
            <person name="Hafez N."/>
            <person name="Hagos B."/>
            <person name="Hall J."/>
            <person name="Henson C."/>
            <person name="Hollinger A."/>
            <person name="Honan T."/>
            <person name="Huard M.D."/>
            <person name="Hughes L."/>
            <person name="Hurhula B."/>
            <person name="Husby M.E."/>
            <person name="Kamat A."/>
            <person name="Kanga B."/>
            <person name="Kashin S."/>
            <person name="Khazanovich D."/>
            <person name="Kisner P."/>
            <person name="Lance K."/>
            <person name="Lara M."/>
            <person name="Lee W."/>
            <person name="Lennon N."/>
            <person name="Letendre F."/>
            <person name="LeVine R."/>
            <person name="Lipovsky A."/>
            <person name="Liu X."/>
            <person name="Liu J."/>
            <person name="Liu S."/>
            <person name="Lokyitsang T."/>
            <person name="Lokyitsang Y."/>
            <person name="Lubonja R."/>
            <person name="Lui A."/>
            <person name="MacDonald P."/>
            <person name="Magnisalis V."/>
            <person name="Maru K."/>
            <person name="Matthews C."/>
            <person name="McCusker W."/>
            <person name="McDonough S."/>
            <person name="Mehta T."/>
            <person name="Meldrim J."/>
            <person name="Meneus L."/>
            <person name="Mihai O."/>
            <person name="Mihalev A."/>
            <person name="Mihova T."/>
            <person name="Mittelman R."/>
            <person name="Mlenga V."/>
            <person name="Montmayeur A."/>
            <person name="Mulrain L."/>
            <person name="Navidi A."/>
            <person name="Naylor J."/>
            <person name="Negash T."/>
            <person name="Nguyen T."/>
            <person name="Nguyen N."/>
            <person name="Nicol R."/>
            <person name="Norbu C."/>
            <person name="Norbu N."/>
            <person name="Novod N."/>
            <person name="O'Neill B."/>
            <person name="Osman S."/>
            <person name="Markiewicz E."/>
            <person name="Oyono O.L."/>
            <person name="Patti C."/>
            <person name="Phunkhang P."/>
            <person name="Pierre F."/>
            <person name="Priest M."/>
            <person name="Raghuraman S."/>
            <person name="Rege F."/>
            <person name="Reyes R."/>
            <person name="Rise C."/>
            <person name="Rogov P."/>
            <person name="Ross K."/>
            <person name="Ryan E."/>
            <person name="Settipalli S."/>
            <person name="Shea T."/>
            <person name="Sherpa N."/>
            <person name="Shi L."/>
            <person name="Shih D."/>
            <person name="Sparrow T."/>
            <person name="Spaulding J."/>
            <person name="Stalker J."/>
            <person name="Stange-Thomann N."/>
            <person name="Stavropoulos S."/>
            <person name="Stone C."/>
            <person name="Strader C."/>
            <person name="Tesfaye S."/>
            <person name="Thomson T."/>
            <person name="Thoulutsang Y."/>
            <person name="Thoulutsang D."/>
            <person name="Topham K."/>
            <person name="Topping I."/>
            <person name="Tsamla T."/>
            <person name="Vassiliev H."/>
            <person name="Vo A."/>
            <person name="Wangchuk T."/>
            <person name="Wangdi T."/>
            <person name="Weiand M."/>
            <person name="Wilkinson J."/>
            <person name="Wilson A."/>
            <person name="Yadav S."/>
            <person name="Young G."/>
            <person name="Yu Q."/>
            <person name="Zembek L."/>
            <person name="Zhong D."/>
            <person name="Zimmer A."/>
            <person name="Zwirko Z."/>
            <person name="Jaffe D.B."/>
            <person name="Alvarez P."/>
            <person name="Brockman W."/>
            <person name="Butler J."/>
            <person name="Chin C."/>
            <person name="Gnerre S."/>
            <person name="MacCallum I."/>
            <person name="Graves J.A."/>
            <person name="Ponting C.P."/>
            <person name="Breen M."/>
            <person name="Samollow P.B."/>
            <person name="Lander E.S."/>
            <person name="Lindblad-Toh K."/>
        </authorList>
    </citation>
    <scope>NUCLEOTIDE SEQUENCE [LARGE SCALE GENOMIC DNA]</scope>
</reference>
<evidence type="ECO:0000259" key="13">
    <source>
        <dbReference type="PROSITE" id="PS51399"/>
    </source>
</evidence>
<evidence type="ECO:0000256" key="6">
    <source>
        <dbReference type="ARBA" id="ARBA00062345"/>
    </source>
</evidence>
<dbReference type="PROSITE" id="PS50033">
    <property type="entry name" value="UBX"/>
    <property type="match status" value="1"/>
</dbReference>
<dbReference type="Gene3D" id="3.30.420.210">
    <property type="entry name" value="SEP domain"/>
    <property type="match status" value="1"/>
</dbReference>
<keyword evidence="3 10" id="KW-0175">Coiled coil</keyword>
<feature type="coiled-coil region" evidence="10">
    <location>
        <begin position="77"/>
        <end position="155"/>
    </location>
</feature>
<keyword evidence="2" id="KW-0963">Cytoplasm</keyword>
<dbReference type="SUPFAM" id="SSF54236">
    <property type="entry name" value="Ubiquitin-like"/>
    <property type="match status" value="1"/>
</dbReference>
<dbReference type="PANTHER" id="PTHR23333">
    <property type="entry name" value="UBX DOMAIN CONTAINING PROTEIN"/>
    <property type="match status" value="1"/>
</dbReference>
<dbReference type="InterPro" id="IPR001012">
    <property type="entry name" value="UBX_dom"/>
</dbReference>
<organism evidence="14 15">
    <name type="scientific">Monodelphis domestica</name>
    <name type="common">Gray short-tailed opossum</name>
    <dbReference type="NCBI Taxonomy" id="13616"/>
    <lineage>
        <taxon>Eukaryota</taxon>
        <taxon>Metazoa</taxon>
        <taxon>Chordata</taxon>
        <taxon>Craniata</taxon>
        <taxon>Vertebrata</taxon>
        <taxon>Euteleostomi</taxon>
        <taxon>Mammalia</taxon>
        <taxon>Metatheria</taxon>
        <taxon>Didelphimorphia</taxon>
        <taxon>Didelphidae</taxon>
        <taxon>Monodelphis</taxon>
    </lineage>
</organism>
<comment type="subcellular location">
    <subcellularLocation>
        <location evidence="1">Cytoplasm</location>
        <location evidence="1">Cytoskeleton</location>
    </subcellularLocation>
</comment>
<evidence type="ECO:0000256" key="4">
    <source>
        <dbReference type="ARBA" id="ARBA00023212"/>
    </source>
</evidence>
<feature type="domain" description="SEP" evidence="13">
    <location>
        <begin position="228"/>
        <end position="292"/>
    </location>
</feature>
<comment type="subunit">
    <text evidence="6">Interacts with GNA12, GNA13, RND1, RND2 and RND3.</text>
</comment>
<dbReference type="Gene3D" id="3.10.20.90">
    <property type="entry name" value="Phosphatidylinositol 3-kinase Catalytic Subunit, Chain A, domain 1"/>
    <property type="match status" value="1"/>
</dbReference>
<evidence type="ECO:0000256" key="3">
    <source>
        <dbReference type="ARBA" id="ARBA00023054"/>
    </source>
</evidence>
<proteinExistence type="predicted"/>
<dbReference type="GO" id="GO:0005856">
    <property type="term" value="C:cytoskeleton"/>
    <property type="evidence" value="ECO:0007669"/>
    <property type="project" value="UniProtKB-SubCell"/>
</dbReference>
<evidence type="ECO:0000259" key="12">
    <source>
        <dbReference type="PROSITE" id="PS50033"/>
    </source>
</evidence>
<feature type="domain" description="UBX" evidence="12">
    <location>
        <begin position="396"/>
        <end position="473"/>
    </location>
</feature>
<reference evidence="14" key="2">
    <citation type="submission" date="2025-08" db="UniProtKB">
        <authorList>
            <consortium name="Ensembl"/>
        </authorList>
    </citation>
    <scope>IDENTIFICATION</scope>
</reference>
<evidence type="ECO:0000256" key="1">
    <source>
        <dbReference type="ARBA" id="ARBA00004245"/>
    </source>
</evidence>
<protein>
    <recommendedName>
        <fullName evidence="7">UBX domain-containing protein 11</fullName>
    </recommendedName>
    <alternativeName>
        <fullName evidence="9">Socius</fullName>
    </alternativeName>
    <alternativeName>
        <fullName evidence="8">UBX domain-containing protein 5</fullName>
    </alternativeName>
</protein>
<dbReference type="AlphaFoldDB" id="A0A5F8H5F2"/>
<evidence type="ECO:0000256" key="11">
    <source>
        <dbReference type="SAM" id="MobiDB-lite"/>
    </source>
</evidence>
<feature type="region of interest" description="Disordered" evidence="11">
    <location>
        <begin position="1"/>
        <end position="69"/>
    </location>
</feature>
<evidence type="ECO:0000256" key="5">
    <source>
        <dbReference type="ARBA" id="ARBA00059434"/>
    </source>
</evidence>
<dbReference type="Pfam" id="PF08059">
    <property type="entry name" value="SEP"/>
    <property type="match status" value="1"/>
</dbReference>
<dbReference type="GeneTree" id="ENSGT00520000055567"/>
<dbReference type="InterPro" id="IPR036241">
    <property type="entry name" value="NSFL1C_SEP_dom_sf"/>
</dbReference>
<evidence type="ECO:0000256" key="7">
    <source>
        <dbReference type="ARBA" id="ARBA00073759"/>
    </source>
</evidence>
<dbReference type="SUPFAM" id="SSF102848">
    <property type="entry name" value="NSFL1 (p97 ATPase) cofactor p47, SEP domain"/>
    <property type="match status" value="1"/>
</dbReference>